<keyword evidence="5 9" id="KW-0210">Decarboxylase</keyword>
<dbReference type="FunFam" id="3.20.20.70:FF:000024">
    <property type="entry name" value="Indole-3-glycerol phosphate synthase"/>
    <property type="match status" value="1"/>
</dbReference>
<dbReference type="Gene3D" id="3.20.20.70">
    <property type="entry name" value="Aldolase class I"/>
    <property type="match status" value="1"/>
</dbReference>
<proteinExistence type="inferred from homology"/>
<keyword evidence="4 9" id="KW-0028">Amino-acid biosynthesis</keyword>
<dbReference type="EC" id="4.1.1.48" evidence="9"/>
<dbReference type="SUPFAM" id="SSF51366">
    <property type="entry name" value="Ribulose-phoshate binding barrel"/>
    <property type="match status" value="1"/>
</dbReference>
<evidence type="ECO:0000313" key="11">
    <source>
        <dbReference type="EMBL" id="RIA75465.1"/>
    </source>
</evidence>
<dbReference type="NCBIfam" id="NF001377">
    <property type="entry name" value="PRK00278.2-4"/>
    <property type="match status" value="1"/>
</dbReference>
<keyword evidence="8 9" id="KW-0456">Lyase</keyword>
<evidence type="ECO:0000256" key="3">
    <source>
        <dbReference type="ARBA" id="ARBA00008737"/>
    </source>
</evidence>
<keyword evidence="6 9" id="KW-0822">Tryptophan biosynthesis</keyword>
<dbReference type="HAMAP" id="MF_00134_B">
    <property type="entry name" value="IGPS_B"/>
    <property type="match status" value="1"/>
</dbReference>
<dbReference type="OrthoDB" id="9804217at2"/>
<dbReference type="FunCoup" id="A0A397RTJ5">
    <property type="interactions" value="327"/>
</dbReference>
<dbReference type="RefSeq" id="WP_119016616.1">
    <property type="nucleotide sequence ID" value="NZ_QXEV01000019.1"/>
</dbReference>
<comment type="catalytic activity">
    <reaction evidence="1 9">
        <text>1-(2-carboxyphenylamino)-1-deoxy-D-ribulose 5-phosphate + H(+) = (1S,2R)-1-C-(indol-3-yl)glycerol 3-phosphate + CO2 + H2O</text>
        <dbReference type="Rhea" id="RHEA:23476"/>
        <dbReference type="ChEBI" id="CHEBI:15377"/>
        <dbReference type="ChEBI" id="CHEBI:15378"/>
        <dbReference type="ChEBI" id="CHEBI:16526"/>
        <dbReference type="ChEBI" id="CHEBI:58613"/>
        <dbReference type="ChEBI" id="CHEBI:58866"/>
        <dbReference type="EC" id="4.1.1.48"/>
    </reaction>
</comment>
<dbReference type="AlphaFoldDB" id="A0A397RTJ5"/>
<dbReference type="PANTHER" id="PTHR22854:SF2">
    <property type="entry name" value="INDOLE-3-GLYCEROL-PHOSPHATE SYNTHASE"/>
    <property type="match status" value="1"/>
</dbReference>
<dbReference type="InterPro" id="IPR013798">
    <property type="entry name" value="Indole-3-glycerol_P_synth_dom"/>
</dbReference>
<dbReference type="GO" id="GO:0000162">
    <property type="term" value="P:L-tryptophan biosynthetic process"/>
    <property type="evidence" value="ECO:0007669"/>
    <property type="project" value="UniProtKB-UniRule"/>
</dbReference>
<evidence type="ECO:0000313" key="12">
    <source>
        <dbReference type="Proteomes" id="UP000266506"/>
    </source>
</evidence>
<evidence type="ECO:0000256" key="6">
    <source>
        <dbReference type="ARBA" id="ARBA00022822"/>
    </source>
</evidence>
<comment type="similarity">
    <text evidence="3 9">Belongs to the TrpC family.</text>
</comment>
<dbReference type="UniPathway" id="UPA00035">
    <property type="reaction ID" value="UER00043"/>
</dbReference>
<dbReference type="InterPro" id="IPR011060">
    <property type="entry name" value="RibuloseP-bd_barrel"/>
</dbReference>
<evidence type="ECO:0000259" key="10">
    <source>
        <dbReference type="Pfam" id="PF00218"/>
    </source>
</evidence>
<evidence type="ECO:0000256" key="1">
    <source>
        <dbReference type="ARBA" id="ARBA00001633"/>
    </source>
</evidence>
<dbReference type="EMBL" id="QXEV01000019">
    <property type="protein sequence ID" value="RIA75465.1"/>
    <property type="molecule type" value="Genomic_DNA"/>
</dbReference>
<gene>
    <name evidence="9" type="primary">trpC</name>
    <name evidence="11" type="ORF">EI71_01503</name>
</gene>
<evidence type="ECO:0000256" key="4">
    <source>
        <dbReference type="ARBA" id="ARBA00022605"/>
    </source>
</evidence>
<keyword evidence="12" id="KW-1185">Reference proteome</keyword>
<organism evidence="11 12">
    <name type="scientific">Anaeroplasma bactoclasticum</name>
    <dbReference type="NCBI Taxonomy" id="2088"/>
    <lineage>
        <taxon>Bacteria</taxon>
        <taxon>Bacillati</taxon>
        <taxon>Mycoplasmatota</taxon>
        <taxon>Mollicutes</taxon>
        <taxon>Anaeroplasmatales</taxon>
        <taxon>Anaeroplasmataceae</taxon>
        <taxon>Anaeroplasma</taxon>
    </lineage>
</organism>
<dbReference type="InterPro" id="IPR001468">
    <property type="entry name" value="Indole-3-GlycerolPSynthase_CS"/>
</dbReference>
<reference evidence="11 12" key="1">
    <citation type="submission" date="2018-08" db="EMBL/GenBank/DDBJ databases">
        <title>Genomic Encyclopedia of Archaeal and Bacterial Type Strains, Phase II (KMG-II): from individual species to whole genera.</title>
        <authorList>
            <person name="Goeker M."/>
        </authorList>
    </citation>
    <scope>NUCLEOTIDE SEQUENCE [LARGE SCALE GENOMIC DNA]</scope>
    <source>
        <strain evidence="11 12">ATCC 27112</strain>
    </source>
</reference>
<dbReference type="Pfam" id="PF00218">
    <property type="entry name" value="IGPS"/>
    <property type="match status" value="1"/>
</dbReference>
<dbReference type="PANTHER" id="PTHR22854">
    <property type="entry name" value="TRYPTOPHAN BIOSYNTHESIS PROTEIN"/>
    <property type="match status" value="1"/>
</dbReference>
<dbReference type="Proteomes" id="UP000266506">
    <property type="component" value="Unassembled WGS sequence"/>
</dbReference>
<dbReference type="PROSITE" id="PS00614">
    <property type="entry name" value="IGPS"/>
    <property type="match status" value="1"/>
</dbReference>
<dbReference type="CDD" id="cd00331">
    <property type="entry name" value="IGPS"/>
    <property type="match status" value="1"/>
</dbReference>
<dbReference type="GO" id="GO:0004640">
    <property type="term" value="F:phosphoribosylanthranilate isomerase activity"/>
    <property type="evidence" value="ECO:0007669"/>
    <property type="project" value="TreeGrafter"/>
</dbReference>
<keyword evidence="7 9" id="KW-0057">Aromatic amino acid biosynthesis</keyword>
<dbReference type="InParanoid" id="A0A397RTJ5"/>
<name>A0A397RTJ5_9MOLU</name>
<dbReference type="InterPro" id="IPR045186">
    <property type="entry name" value="Indole-3-glycerol_P_synth"/>
</dbReference>
<evidence type="ECO:0000256" key="8">
    <source>
        <dbReference type="ARBA" id="ARBA00023239"/>
    </source>
</evidence>
<comment type="caution">
    <text evidence="11">The sequence shown here is derived from an EMBL/GenBank/DDBJ whole genome shotgun (WGS) entry which is preliminary data.</text>
</comment>
<dbReference type="GO" id="GO:0004425">
    <property type="term" value="F:indole-3-glycerol-phosphate synthase activity"/>
    <property type="evidence" value="ECO:0007669"/>
    <property type="project" value="UniProtKB-UniRule"/>
</dbReference>
<sequence length="258" mass="29880">MILDEIVESVKERYKKIKEETPLEKLIEKIDFHEKKEYRFYDLLKEKKFIFICECKKASPSKGIIKSDFNYLEIAKEYEESGADVISCLTEPYYFLGSDEYLLNIKKNVSIPVLRKDFIIDPYQIYESKVLGADVILLIVAILKDKELKEYIELAHSLGLSILVETHNEEEIKRAIAANALVIGVNNRNLKDFSMDYSLSLRMREKYPNLIMISESGIRNKEDIKNAKLALSNGVLIGEALMKSNNIKETLKEFIYES</sequence>
<evidence type="ECO:0000256" key="2">
    <source>
        <dbReference type="ARBA" id="ARBA00004696"/>
    </source>
</evidence>
<dbReference type="InterPro" id="IPR013785">
    <property type="entry name" value="Aldolase_TIM"/>
</dbReference>
<feature type="domain" description="Indole-3-glycerol phosphate synthase" evidence="10">
    <location>
        <begin position="3"/>
        <end position="253"/>
    </location>
</feature>
<protein>
    <recommendedName>
        <fullName evidence="9">Indole-3-glycerol phosphate synthase</fullName>
        <shortName evidence="9">IGPS</shortName>
        <ecNumber evidence="9">4.1.1.48</ecNumber>
    </recommendedName>
</protein>
<comment type="pathway">
    <text evidence="2 9">Amino-acid biosynthesis; L-tryptophan biosynthesis; L-tryptophan from chorismate: step 4/5.</text>
</comment>
<evidence type="ECO:0000256" key="9">
    <source>
        <dbReference type="HAMAP-Rule" id="MF_00134"/>
    </source>
</evidence>
<evidence type="ECO:0000256" key="5">
    <source>
        <dbReference type="ARBA" id="ARBA00022793"/>
    </source>
</evidence>
<accession>A0A397RTJ5</accession>
<evidence type="ECO:0000256" key="7">
    <source>
        <dbReference type="ARBA" id="ARBA00023141"/>
    </source>
</evidence>